<comment type="subcellular location">
    <subcellularLocation>
        <location evidence="2">Nucleus</location>
        <location evidence="2">Nucleolus</location>
    </subcellularLocation>
</comment>
<feature type="region of interest" description="Disordered" evidence="6">
    <location>
        <begin position="1"/>
        <end position="23"/>
    </location>
</feature>
<evidence type="ECO:0000256" key="4">
    <source>
        <dbReference type="ARBA" id="ARBA00022552"/>
    </source>
</evidence>
<dbReference type="EMBL" id="QGDH01000254">
    <property type="protein sequence ID" value="RAR01669.1"/>
    <property type="molecule type" value="Genomic_DNA"/>
</dbReference>
<protein>
    <submittedName>
        <fullName evidence="7">U3 snornp-associated protein utp11</fullName>
    </submittedName>
</protein>
<evidence type="ECO:0000313" key="8">
    <source>
        <dbReference type="Proteomes" id="UP000249619"/>
    </source>
</evidence>
<organism evidence="7 8">
    <name type="scientific">Stemphylium lycopersici</name>
    <name type="common">Tomato gray leaf spot disease fungus</name>
    <name type="synonym">Thyrospora lycopersici</name>
    <dbReference type="NCBI Taxonomy" id="183478"/>
    <lineage>
        <taxon>Eukaryota</taxon>
        <taxon>Fungi</taxon>
        <taxon>Dikarya</taxon>
        <taxon>Ascomycota</taxon>
        <taxon>Pezizomycotina</taxon>
        <taxon>Dothideomycetes</taxon>
        <taxon>Pleosporomycetidae</taxon>
        <taxon>Pleosporales</taxon>
        <taxon>Pleosporineae</taxon>
        <taxon>Pleosporaceae</taxon>
        <taxon>Stemphylium</taxon>
    </lineage>
</organism>
<dbReference type="Pfam" id="PF03998">
    <property type="entry name" value="Utp11"/>
    <property type="match status" value="1"/>
</dbReference>
<dbReference type="AlphaFoldDB" id="A0A364MS90"/>
<evidence type="ECO:0000256" key="5">
    <source>
        <dbReference type="ARBA" id="ARBA00023242"/>
    </source>
</evidence>
<evidence type="ECO:0000256" key="6">
    <source>
        <dbReference type="SAM" id="MobiDB-lite"/>
    </source>
</evidence>
<dbReference type="PANTHER" id="PTHR12838">
    <property type="entry name" value="U3 SMALL NUCLEOLAR RNA-ASSOCIATED PROTEIN 11"/>
    <property type="match status" value="1"/>
</dbReference>
<keyword evidence="5" id="KW-0539">Nucleus</keyword>
<feature type="region of interest" description="Disordered" evidence="6">
    <location>
        <begin position="162"/>
        <end position="228"/>
    </location>
</feature>
<name>A0A364MS90_STELY</name>
<gene>
    <name evidence="7" type="ORF">DDE83_008823</name>
</gene>
<dbReference type="STRING" id="183478.A0A364MS90"/>
<sequence>MSSMRNAVQRRNHKERAQPLEREKWGLLEKRKDYKLRAADHRDKKAKLKILSQKARDRNPDEFSFKMMSSQVDKQGRKVADRGNKALSVEVVKLLKTQDAGYIRTMLQVTRKEREELEKRLVMEEQGEVRAVKDGEDARQGKHRVFVENEEEQEEFDADTWFGSGKEMPKRSESPTFGDLQDELSEDGELPAQRPNTMSKKQIEAQEQTRREARKFRKDRERAQERTASRLQAIKKRESELMAAEEELEVQRAKMNNTVGGVNKNGVKFKPRRHPHGAIQAQHRPIQHVVAHTLDDQPRKLVGQPRSLGELHAILQALPDLVAHHTRHGAIKHTRRNRNSPNTKLCDIARKRQRKRRHRAFGRRIGNLPHLAVKRRRRGNHDDDATGAVGGRRGGGGHVWQRLADEVECAA</sequence>
<keyword evidence="4" id="KW-0698">rRNA processing</keyword>
<dbReference type="PANTHER" id="PTHR12838:SF0">
    <property type="entry name" value="U3 SMALL NUCLEOLAR RNA-ASSOCIATED PROTEIN 11-RELATED"/>
    <property type="match status" value="1"/>
</dbReference>
<feature type="compositionally biased region" description="Gly residues" evidence="6">
    <location>
        <begin position="388"/>
        <end position="397"/>
    </location>
</feature>
<feature type="compositionally biased region" description="Basic and acidic residues" evidence="6">
    <location>
        <begin position="201"/>
        <end position="211"/>
    </location>
</feature>
<reference evidence="8" key="1">
    <citation type="submission" date="2018-05" db="EMBL/GenBank/DDBJ databases">
        <title>Draft genome sequence of Stemphylium lycopersici strain CIDEFI 213.</title>
        <authorList>
            <person name="Medina R."/>
            <person name="Franco M.E.E."/>
            <person name="Lucentini C.G."/>
            <person name="Saparrat M.C.N."/>
            <person name="Balatti P.A."/>
        </authorList>
    </citation>
    <scope>NUCLEOTIDE SEQUENCE [LARGE SCALE GENOMIC DNA]</scope>
    <source>
        <strain evidence="8">CIDEFI 213</strain>
    </source>
</reference>
<dbReference type="Proteomes" id="UP000249619">
    <property type="component" value="Unassembled WGS sequence"/>
</dbReference>
<evidence type="ECO:0000256" key="2">
    <source>
        <dbReference type="ARBA" id="ARBA00004604"/>
    </source>
</evidence>
<feature type="compositionally biased region" description="Acidic residues" evidence="6">
    <location>
        <begin position="180"/>
        <end position="189"/>
    </location>
</feature>
<dbReference type="InterPro" id="IPR007144">
    <property type="entry name" value="SSU_processome_Utp11"/>
</dbReference>
<proteinExistence type="inferred from homology"/>
<feature type="region of interest" description="Disordered" evidence="6">
    <location>
        <begin position="372"/>
        <end position="397"/>
    </location>
</feature>
<feature type="compositionally biased region" description="Basic and acidic residues" evidence="6">
    <location>
        <begin position="218"/>
        <end position="228"/>
    </location>
</feature>
<comment type="similarity">
    <text evidence="3">Belongs to the UTP11 family.</text>
</comment>
<evidence type="ECO:0000256" key="1">
    <source>
        <dbReference type="ARBA" id="ARBA00004099"/>
    </source>
</evidence>
<comment type="function">
    <text evidence="1">Involved in nucleolar processing of pre-18S ribosomal RNA.</text>
</comment>
<evidence type="ECO:0000256" key="3">
    <source>
        <dbReference type="ARBA" id="ARBA00008105"/>
    </source>
</evidence>
<comment type="caution">
    <text evidence="7">The sequence shown here is derived from an EMBL/GenBank/DDBJ whole genome shotgun (WGS) entry which is preliminary data.</text>
</comment>
<evidence type="ECO:0000313" key="7">
    <source>
        <dbReference type="EMBL" id="RAR01669.1"/>
    </source>
</evidence>
<keyword evidence="8" id="KW-1185">Reference proteome</keyword>
<dbReference type="GO" id="GO:0006364">
    <property type="term" value="P:rRNA processing"/>
    <property type="evidence" value="ECO:0007669"/>
    <property type="project" value="UniProtKB-KW"/>
</dbReference>
<accession>A0A364MS90</accession>
<dbReference type="GO" id="GO:0032040">
    <property type="term" value="C:small-subunit processome"/>
    <property type="evidence" value="ECO:0007669"/>
    <property type="project" value="InterPro"/>
</dbReference>